<feature type="region of interest" description="Disordered" evidence="3">
    <location>
        <begin position="265"/>
        <end position="418"/>
    </location>
</feature>
<keyword evidence="6" id="KW-1185">Reference proteome</keyword>
<accession>S7QIZ6</accession>
<evidence type="ECO:0000256" key="1">
    <source>
        <dbReference type="ARBA" id="ARBA00008356"/>
    </source>
</evidence>
<feature type="compositionally biased region" description="Low complexity" evidence="3">
    <location>
        <begin position="408"/>
        <end position="418"/>
    </location>
</feature>
<dbReference type="HOGENOM" id="CLU_014094_0_0_1"/>
<evidence type="ECO:0000256" key="2">
    <source>
        <dbReference type="ARBA" id="ARBA00023306"/>
    </source>
</evidence>
<dbReference type="AlphaFoldDB" id="S7QIZ6"/>
<dbReference type="Proteomes" id="UP000030669">
    <property type="component" value="Unassembled WGS sequence"/>
</dbReference>
<feature type="compositionally biased region" description="Low complexity" evidence="3">
    <location>
        <begin position="265"/>
        <end position="287"/>
    </location>
</feature>
<organism evidence="5 6">
    <name type="scientific">Gloeophyllum trabeum (strain ATCC 11539 / FP-39264 / Madison 617)</name>
    <name type="common">Brown rot fungus</name>
    <dbReference type="NCBI Taxonomy" id="670483"/>
    <lineage>
        <taxon>Eukaryota</taxon>
        <taxon>Fungi</taxon>
        <taxon>Dikarya</taxon>
        <taxon>Basidiomycota</taxon>
        <taxon>Agaricomycotina</taxon>
        <taxon>Agaricomycetes</taxon>
        <taxon>Gloeophyllales</taxon>
        <taxon>Gloeophyllaceae</taxon>
        <taxon>Gloeophyllum</taxon>
    </lineage>
</organism>
<dbReference type="InterPro" id="IPR032054">
    <property type="entry name" value="Cdt1_C"/>
</dbReference>
<dbReference type="InterPro" id="IPR038090">
    <property type="entry name" value="Cdt1_C_WH_dom_sf"/>
</dbReference>
<feature type="compositionally biased region" description="Low complexity" evidence="3">
    <location>
        <begin position="150"/>
        <end position="159"/>
    </location>
</feature>
<feature type="compositionally biased region" description="Polar residues" evidence="3">
    <location>
        <begin position="537"/>
        <end position="548"/>
    </location>
</feature>
<proteinExistence type="inferred from homology"/>
<sequence length="599" mass="65485">MSDLYTALRVSPRKKRCPPEDDSDDAIITPKKVRTAPLTPPRTVRRPKDKTIQLPGHLSRLYEIHTALQHALSHALATCAVSPSSDTGVIPNVLNHLSLTTYSGFSRSFSLDDLRRLCWLWEWDGERLQDKKSAGKSRGEDGDDNPFLDSNAASSSSSSKDWTRGSMGFVISSCMHLPKGSKKRVPAYGIGIEVEMDIDKDMGGGMAAVARWTAAGETRREEVRTKLQRWIELHPDTTPVPHLPLADLPEIAPQNRPSSLTRLLASASPKSPSSLTVLQTPESPSRSKSPKKTPSKRAGPSLSDGFALPFPPITPSSKSKNNVLFPQTPSSSGRGRSSASSLLTPRTPSVSPERPAFTAYDLLPSTPRKQTGSDSETAPPTPSTSRRQALYERIRQKSLTESPAKPLMGKGSIKGGSKMTKDQLLKMTQEETRRRCLLGRLGGVAESVWMLFSSPVGSTSTTLTPRKRRALPFAEVSTAVLKSSPVPISAAEASESVELLVKLCPFFLKRLDVGGQEWLEMPAGNTANPAERDQEDTVMSTPSKNRGPSVSLIASPGRVRQKHESAREVTTRSPRTIKWEGGGLREVRERIRRELELLD</sequence>
<dbReference type="Gene3D" id="1.10.10.1420">
    <property type="entry name" value="DNA replication factor Cdt1, C-terminal WH domain"/>
    <property type="match status" value="1"/>
</dbReference>
<feature type="region of interest" description="Disordered" evidence="3">
    <location>
        <begin position="522"/>
        <end position="551"/>
    </location>
</feature>
<feature type="domain" description="DNA replication factor Cdt1 C-terminal" evidence="4">
    <location>
        <begin position="390"/>
        <end position="512"/>
    </location>
</feature>
<dbReference type="eggNOG" id="ENOG502S7XS">
    <property type="taxonomic scope" value="Eukaryota"/>
</dbReference>
<dbReference type="KEGG" id="gtr:GLOTRDRAFT_70675"/>
<evidence type="ECO:0000256" key="3">
    <source>
        <dbReference type="SAM" id="MobiDB-lite"/>
    </source>
</evidence>
<evidence type="ECO:0000313" key="5">
    <source>
        <dbReference type="EMBL" id="EPQ59337.1"/>
    </source>
</evidence>
<name>S7QIZ6_GLOTA</name>
<dbReference type="OMA" id="DWQRGAM"/>
<dbReference type="RefSeq" id="XP_007862362.1">
    <property type="nucleotide sequence ID" value="XM_007864171.1"/>
</dbReference>
<dbReference type="Pfam" id="PF16679">
    <property type="entry name" value="CDT1_C"/>
    <property type="match status" value="1"/>
</dbReference>
<feature type="compositionally biased region" description="Polar residues" evidence="3">
    <location>
        <begin position="315"/>
        <end position="329"/>
    </location>
</feature>
<feature type="compositionally biased region" description="Polar residues" evidence="3">
    <location>
        <begin position="367"/>
        <end position="387"/>
    </location>
</feature>
<dbReference type="OrthoDB" id="3366139at2759"/>
<gene>
    <name evidence="5" type="ORF">GLOTRDRAFT_70675</name>
</gene>
<keyword evidence="2" id="KW-0131">Cell cycle</keyword>
<feature type="region of interest" description="Disordered" evidence="3">
    <location>
        <begin position="130"/>
        <end position="162"/>
    </location>
</feature>
<feature type="compositionally biased region" description="Low complexity" evidence="3">
    <location>
        <begin position="330"/>
        <end position="341"/>
    </location>
</feature>
<evidence type="ECO:0000259" key="4">
    <source>
        <dbReference type="Pfam" id="PF16679"/>
    </source>
</evidence>
<protein>
    <recommendedName>
        <fullName evidence="4">DNA replication factor Cdt1 C-terminal domain-containing protein</fullName>
    </recommendedName>
</protein>
<evidence type="ECO:0000313" key="6">
    <source>
        <dbReference type="Proteomes" id="UP000030669"/>
    </source>
</evidence>
<dbReference type="EMBL" id="KB469297">
    <property type="protein sequence ID" value="EPQ59337.1"/>
    <property type="molecule type" value="Genomic_DNA"/>
</dbReference>
<comment type="similarity">
    <text evidence="1">Belongs to the Cdt1 family.</text>
</comment>
<reference evidence="5 6" key="1">
    <citation type="journal article" date="2012" name="Science">
        <title>The Paleozoic origin of enzymatic lignin decomposition reconstructed from 31 fungal genomes.</title>
        <authorList>
            <person name="Floudas D."/>
            <person name="Binder M."/>
            <person name="Riley R."/>
            <person name="Barry K."/>
            <person name="Blanchette R.A."/>
            <person name="Henrissat B."/>
            <person name="Martinez A.T."/>
            <person name="Otillar R."/>
            <person name="Spatafora J.W."/>
            <person name="Yadav J.S."/>
            <person name="Aerts A."/>
            <person name="Benoit I."/>
            <person name="Boyd A."/>
            <person name="Carlson A."/>
            <person name="Copeland A."/>
            <person name="Coutinho P.M."/>
            <person name="de Vries R.P."/>
            <person name="Ferreira P."/>
            <person name="Findley K."/>
            <person name="Foster B."/>
            <person name="Gaskell J."/>
            <person name="Glotzer D."/>
            <person name="Gorecki P."/>
            <person name="Heitman J."/>
            <person name="Hesse C."/>
            <person name="Hori C."/>
            <person name="Igarashi K."/>
            <person name="Jurgens J.A."/>
            <person name="Kallen N."/>
            <person name="Kersten P."/>
            <person name="Kohler A."/>
            <person name="Kuees U."/>
            <person name="Kumar T.K.A."/>
            <person name="Kuo A."/>
            <person name="LaButti K."/>
            <person name="Larrondo L.F."/>
            <person name="Lindquist E."/>
            <person name="Ling A."/>
            <person name="Lombard V."/>
            <person name="Lucas S."/>
            <person name="Lundell T."/>
            <person name="Martin R."/>
            <person name="McLaughlin D.J."/>
            <person name="Morgenstern I."/>
            <person name="Morin E."/>
            <person name="Murat C."/>
            <person name="Nagy L.G."/>
            <person name="Nolan M."/>
            <person name="Ohm R.A."/>
            <person name="Patyshakuliyeva A."/>
            <person name="Rokas A."/>
            <person name="Ruiz-Duenas F.J."/>
            <person name="Sabat G."/>
            <person name="Salamov A."/>
            <person name="Samejima M."/>
            <person name="Schmutz J."/>
            <person name="Slot J.C."/>
            <person name="St John F."/>
            <person name="Stenlid J."/>
            <person name="Sun H."/>
            <person name="Sun S."/>
            <person name="Syed K."/>
            <person name="Tsang A."/>
            <person name="Wiebenga A."/>
            <person name="Young D."/>
            <person name="Pisabarro A."/>
            <person name="Eastwood D.C."/>
            <person name="Martin F."/>
            <person name="Cullen D."/>
            <person name="Grigoriev I.V."/>
            <person name="Hibbett D.S."/>
        </authorList>
    </citation>
    <scope>NUCLEOTIDE SEQUENCE [LARGE SCALE GENOMIC DNA]</scope>
    <source>
        <strain evidence="5 6">ATCC 11539</strain>
    </source>
</reference>
<feature type="region of interest" description="Disordered" evidence="3">
    <location>
        <begin position="1"/>
        <end position="26"/>
    </location>
</feature>
<feature type="compositionally biased region" description="Basic and acidic residues" evidence="3">
    <location>
        <begin position="130"/>
        <end position="140"/>
    </location>
</feature>
<dbReference type="GeneID" id="19308117"/>